<dbReference type="FunFam" id="3.30.2160.10:FF:000004">
    <property type="entry name" value="probable E3 ubiquitin-protein ligase HERC4 isoform X1"/>
    <property type="match status" value="1"/>
</dbReference>
<dbReference type="AlphaFoldDB" id="A0A3M9Y664"/>
<evidence type="ECO:0000256" key="2">
    <source>
        <dbReference type="ARBA" id="ARBA00012485"/>
    </source>
</evidence>
<evidence type="ECO:0000256" key="5">
    <source>
        <dbReference type="PROSITE-ProRule" id="PRU00104"/>
    </source>
</evidence>
<evidence type="ECO:0000313" key="9">
    <source>
        <dbReference type="Proteomes" id="UP000267145"/>
    </source>
</evidence>
<reference evidence="8 9" key="1">
    <citation type="submission" date="2018-10" db="EMBL/GenBank/DDBJ databases">
        <title>Genome sequence of Verticillium nonalfalfae VnAa140.</title>
        <authorList>
            <person name="Stajich J.E."/>
            <person name="Kasson M.T."/>
        </authorList>
    </citation>
    <scope>NUCLEOTIDE SEQUENCE [LARGE SCALE GENOMIC DNA]</scope>
    <source>
        <strain evidence="8 9">VnAa140</strain>
    </source>
</reference>
<feature type="active site" description="Glycyl thioester intermediate" evidence="5">
    <location>
        <position position="1188"/>
    </location>
</feature>
<evidence type="ECO:0000313" key="8">
    <source>
        <dbReference type="EMBL" id="RNJ55999.1"/>
    </source>
</evidence>
<dbReference type="PANTHER" id="PTHR45700">
    <property type="entry name" value="UBIQUITIN-PROTEIN LIGASE E3C"/>
    <property type="match status" value="1"/>
</dbReference>
<dbReference type="SUPFAM" id="SSF56204">
    <property type="entry name" value="Hect, E3 ligase catalytic domain"/>
    <property type="match status" value="1"/>
</dbReference>
<evidence type="ECO:0000256" key="1">
    <source>
        <dbReference type="ARBA" id="ARBA00000885"/>
    </source>
</evidence>
<proteinExistence type="predicted"/>
<protein>
    <recommendedName>
        <fullName evidence="2">HECT-type E3 ubiquitin transferase</fullName>
        <ecNumber evidence="2">2.3.2.26</ecNumber>
    </recommendedName>
</protein>
<evidence type="ECO:0000256" key="4">
    <source>
        <dbReference type="ARBA" id="ARBA00022786"/>
    </source>
</evidence>
<dbReference type="InterPro" id="IPR044611">
    <property type="entry name" value="E3A/B/C-like"/>
</dbReference>
<comment type="catalytic activity">
    <reaction evidence="1">
        <text>S-ubiquitinyl-[E2 ubiquitin-conjugating enzyme]-L-cysteine + [acceptor protein]-L-lysine = [E2 ubiquitin-conjugating enzyme]-L-cysteine + N(6)-ubiquitinyl-[acceptor protein]-L-lysine.</text>
        <dbReference type="EC" id="2.3.2.26"/>
    </reaction>
</comment>
<dbReference type="GO" id="GO:0061630">
    <property type="term" value="F:ubiquitin protein ligase activity"/>
    <property type="evidence" value="ECO:0007669"/>
    <property type="project" value="UniProtKB-EC"/>
</dbReference>
<keyword evidence="9" id="KW-1185">Reference proteome</keyword>
<dbReference type="Gene3D" id="3.30.2410.10">
    <property type="entry name" value="Hect, E3 ligase catalytic domain"/>
    <property type="match status" value="1"/>
</dbReference>
<dbReference type="Proteomes" id="UP000267145">
    <property type="component" value="Unassembled WGS sequence"/>
</dbReference>
<feature type="compositionally biased region" description="Polar residues" evidence="6">
    <location>
        <begin position="128"/>
        <end position="141"/>
    </location>
</feature>
<dbReference type="CDD" id="cd00078">
    <property type="entry name" value="HECTc"/>
    <property type="match status" value="1"/>
</dbReference>
<evidence type="ECO:0000259" key="7">
    <source>
        <dbReference type="PROSITE" id="PS50237"/>
    </source>
</evidence>
<evidence type="ECO:0000256" key="6">
    <source>
        <dbReference type="SAM" id="MobiDB-lite"/>
    </source>
</evidence>
<name>A0A3M9Y664_9PEZI</name>
<feature type="region of interest" description="Disordered" evidence="6">
    <location>
        <begin position="178"/>
        <end position="217"/>
    </location>
</feature>
<gene>
    <name evidence="8" type="primary">HUL4</name>
    <name evidence="8" type="ORF">D7B24_007778</name>
</gene>
<keyword evidence="3" id="KW-0808">Transferase</keyword>
<sequence>MASPWPPRRPPPPPPPRSPRRPAPQPSRRPSDDFVTRLHNTSLNAPPSELARLSRHDFALEDSQANADSSSSESDIHPSRPRRRPAHSRSMSVPFPSLFSSKKKQRPDPVHDDDSDDSHNDPPVTRSAAKTHTRGNMSQGNRDFATGNCMTCNSLVRWPRDLKVFKCTVCVTVNDLSPEEHAGHRSGGVPQWLRGANSSTSSSSSPPDQPARPVDKNGTKEISLEHTKSLVHSCLEKYLVQVVRQGNAAEKQRGPSSGHPHSPIIQDDHSTGRWIATNPATPNSVSQRMQKEEPATCMFSEQPTLRQNPHQQSPRSYSSSYPARPLVHSIFGEESIRPAAPLQPEIDGKRLFKPLEDYLVSCFSSLQCVNSSFLPGRPHYTARPESDDSQPVFPAQSTGDATRPVFAPEPKGRNVRRQTAVPRSDSKCAESQSQLVDLDPKLLLLGNFAENGMWWTGNQKESQQHAQSKGRKTSEAAHSVVSMRCAQIEWDQVASWYATLLNAAESWTAIYDSLYQEEAFEPLSAAALQDLEDVLLAAQERVQRVLLKVTEMLLKRPGRALTDPEDMRFLLILLENPLLYAIPSYYRGSKQPGTGGSRGGKNGSDSTHARGGPISGQHSGVIKRILGLMSNASNSCHTHLIAWFARYPESRFSIFKDLTSGFLTFRLIRQNEKKYEAKVDVIDGLIPNMNTGQSAASLHAALGTSSSSKKKTKEQPKKMIYHDDWQIRAAARVLALLFAANNTLGVRRADATMLGNSSVVLREGVQVFGQVLPTSDFYNSMIDYADLIADFEAWETKRSKFAFCQYPFLLSIWAKSQILEYDARRQMTTKARDAFFDSIMTRKNVTQHLTLDVRRDCLVEDSLAAVSEVIGSGGEDIKKRLRIEFRGEEGYDAGGLRKEWFLLLVREVFNPEHGLFTYDEESQLCYFNPNSFETSDQFFLVGVVIGLAIYNSTILDVALPPFAYRKLLAAAPISPVPSSAHPRPIMTYNLEDLAEWRPRLAAGLKQLLDYDGDVEETFGLDFVVPVDKYGTVLQVPLCPGGEWKPVTNANRREFVDCYVRYLLDHAVTRQFEPFKRGFYTVCGGTALSLFRPEEIELLVRGSDTALDIDSLRAAAEYDNWGSKNPDGTEPVIGWFWDTFKSAKPSEQRKLLSFITGSDRIPAMGAALLPIKISCLGEDEERYPIARTCFNMLSLRRYGSQERLEHMLWTAVHESEGFGLK</sequence>
<feature type="compositionally biased region" description="Low complexity" evidence="6">
    <location>
        <begin position="61"/>
        <end position="73"/>
    </location>
</feature>
<feature type="domain" description="HECT" evidence="7">
    <location>
        <begin position="873"/>
        <end position="1220"/>
    </location>
</feature>
<dbReference type="GeneID" id="39611467"/>
<comment type="caution">
    <text evidence="8">The sequence shown here is derived from an EMBL/GenBank/DDBJ whole genome shotgun (WGS) entry which is preliminary data.</text>
</comment>
<dbReference type="GO" id="GO:0000209">
    <property type="term" value="P:protein polyubiquitination"/>
    <property type="evidence" value="ECO:0007669"/>
    <property type="project" value="InterPro"/>
</dbReference>
<dbReference type="Gene3D" id="3.30.2160.10">
    <property type="entry name" value="Hect, E3 ligase catalytic domain"/>
    <property type="match status" value="1"/>
</dbReference>
<dbReference type="Gene3D" id="3.90.1750.10">
    <property type="entry name" value="Hect, E3 ligase catalytic domains"/>
    <property type="match status" value="1"/>
</dbReference>
<dbReference type="Pfam" id="PF00632">
    <property type="entry name" value="HECT"/>
    <property type="match status" value="1"/>
</dbReference>
<feature type="compositionally biased region" description="Polar residues" evidence="6">
    <location>
        <begin position="278"/>
        <end position="288"/>
    </location>
</feature>
<accession>A0A3M9Y664</accession>
<dbReference type="InterPro" id="IPR000569">
    <property type="entry name" value="HECT_dom"/>
</dbReference>
<feature type="region of interest" description="Disordered" evidence="6">
    <location>
        <begin position="590"/>
        <end position="617"/>
    </location>
</feature>
<dbReference type="EC" id="2.3.2.26" evidence="2"/>
<evidence type="ECO:0000256" key="3">
    <source>
        <dbReference type="ARBA" id="ARBA00022679"/>
    </source>
</evidence>
<feature type="region of interest" description="Disordered" evidence="6">
    <location>
        <begin position="379"/>
        <end position="432"/>
    </location>
</feature>
<feature type="compositionally biased region" description="Gly residues" evidence="6">
    <location>
        <begin position="593"/>
        <end position="602"/>
    </location>
</feature>
<feature type="region of interest" description="Disordered" evidence="6">
    <location>
        <begin position="247"/>
        <end position="321"/>
    </location>
</feature>
<feature type="compositionally biased region" description="Basic and acidic residues" evidence="6">
    <location>
        <begin position="106"/>
        <end position="120"/>
    </location>
</feature>
<dbReference type="RefSeq" id="XP_028494157.1">
    <property type="nucleotide sequence ID" value="XM_028641882.1"/>
</dbReference>
<dbReference type="SMART" id="SM00119">
    <property type="entry name" value="HECTc"/>
    <property type="match status" value="1"/>
</dbReference>
<dbReference type="InterPro" id="IPR035983">
    <property type="entry name" value="Hect_E3_ubiquitin_ligase"/>
</dbReference>
<dbReference type="EMBL" id="RBVV01000065">
    <property type="protein sequence ID" value="RNJ55999.1"/>
    <property type="molecule type" value="Genomic_DNA"/>
</dbReference>
<dbReference type="STRING" id="1051616.A0A3M9Y664"/>
<feature type="compositionally biased region" description="Polar residues" evidence="6">
    <location>
        <begin position="299"/>
        <end position="312"/>
    </location>
</feature>
<feature type="region of interest" description="Disordered" evidence="6">
    <location>
        <begin position="1"/>
        <end position="146"/>
    </location>
</feature>
<dbReference type="PANTHER" id="PTHR45700:SF8">
    <property type="entry name" value="HECT-TYPE E3 UBIQUITIN TRANSFERASE"/>
    <property type="match status" value="1"/>
</dbReference>
<organism evidence="8 9">
    <name type="scientific">Verticillium nonalfalfae</name>
    <dbReference type="NCBI Taxonomy" id="1051616"/>
    <lineage>
        <taxon>Eukaryota</taxon>
        <taxon>Fungi</taxon>
        <taxon>Dikarya</taxon>
        <taxon>Ascomycota</taxon>
        <taxon>Pezizomycotina</taxon>
        <taxon>Sordariomycetes</taxon>
        <taxon>Hypocreomycetidae</taxon>
        <taxon>Glomerellales</taxon>
        <taxon>Plectosphaerellaceae</taxon>
        <taxon>Verticillium</taxon>
    </lineage>
</organism>
<dbReference type="PROSITE" id="PS50237">
    <property type="entry name" value="HECT"/>
    <property type="match status" value="1"/>
</dbReference>
<keyword evidence="4 5" id="KW-0833">Ubl conjugation pathway</keyword>
<feature type="compositionally biased region" description="Pro residues" evidence="6">
    <location>
        <begin position="1"/>
        <end position="27"/>
    </location>
</feature>